<evidence type="ECO:0000259" key="7">
    <source>
        <dbReference type="Pfam" id="PF01569"/>
    </source>
</evidence>
<comment type="similarity">
    <text evidence="2">Belongs to the PA-phosphatase related phosphoesterase family.</text>
</comment>
<dbReference type="GO" id="GO:0006644">
    <property type="term" value="P:phospholipid metabolic process"/>
    <property type="evidence" value="ECO:0007669"/>
    <property type="project" value="InterPro"/>
</dbReference>
<dbReference type="EMBL" id="CM007381">
    <property type="protein sequence ID" value="ONK81749.1"/>
    <property type="molecule type" value="Genomic_DNA"/>
</dbReference>
<dbReference type="InterPro" id="IPR036938">
    <property type="entry name" value="PAP2/HPO_sf"/>
</dbReference>
<organism evidence="8 9">
    <name type="scientific">Asparagus officinalis</name>
    <name type="common">Garden asparagus</name>
    <dbReference type="NCBI Taxonomy" id="4686"/>
    <lineage>
        <taxon>Eukaryota</taxon>
        <taxon>Viridiplantae</taxon>
        <taxon>Streptophyta</taxon>
        <taxon>Embryophyta</taxon>
        <taxon>Tracheophyta</taxon>
        <taxon>Spermatophyta</taxon>
        <taxon>Magnoliopsida</taxon>
        <taxon>Liliopsida</taxon>
        <taxon>Asparagales</taxon>
        <taxon>Asparagaceae</taxon>
        <taxon>Asparagoideae</taxon>
        <taxon>Asparagus</taxon>
    </lineage>
</organism>
<keyword evidence="3 6" id="KW-0812">Transmembrane</keyword>
<evidence type="ECO:0000256" key="3">
    <source>
        <dbReference type="ARBA" id="ARBA00022692"/>
    </source>
</evidence>
<dbReference type="OMA" id="QKEDWIC"/>
<feature type="domain" description="Phosphatidic acid phosphatase type 2/haloperoxidase" evidence="7">
    <location>
        <begin position="100"/>
        <end position="174"/>
    </location>
</feature>
<sequence>MPDIQLGAHTFRSHGTKVLRFHMHDWLILVLLAVIDIILNVIDPFHRFVGKDMMTDLKYPFKGNTIPFWAVPIIGILLPFAIFIGLYFKRKNVYDLHQAILGLLFSVLITAVLTDAIKDGVGRPRPDFFWRCFPDGIGVFDNVTSNVICHGKKSDIKEGHKSFPSGHSSCHHAFIVKYLFSINVLILRKHKDKLLCHPPKGEEKQRQNTASLNT</sequence>
<feature type="transmembrane region" description="Helical" evidence="6">
    <location>
        <begin position="66"/>
        <end position="88"/>
    </location>
</feature>
<dbReference type="InterPro" id="IPR000326">
    <property type="entry name" value="PAP2/HPO"/>
</dbReference>
<evidence type="ECO:0000256" key="4">
    <source>
        <dbReference type="ARBA" id="ARBA00022989"/>
    </source>
</evidence>
<dbReference type="Gramene" id="ONK81749">
    <property type="protein sequence ID" value="ONK81749"/>
    <property type="gene ID" value="A4U43_C01F32490"/>
</dbReference>
<dbReference type="Gene3D" id="1.20.144.10">
    <property type="entry name" value="Phosphatidic acid phosphatase type 2/haloperoxidase"/>
    <property type="match status" value="1"/>
</dbReference>
<dbReference type="PANTHER" id="PTHR10165:SF35">
    <property type="entry name" value="RE23632P"/>
    <property type="match status" value="1"/>
</dbReference>
<dbReference type="SUPFAM" id="SSF48317">
    <property type="entry name" value="Acid phosphatase/Vanadium-dependent haloperoxidase"/>
    <property type="match status" value="1"/>
</dbReference>
<dbReference type="InterPro" id="IPR043216">
    <property type="entry name" value="PAP-like"/>
</dbReference>
<dbReference type="GO" id="GO:0046839">
    <property type="term" value="P:phospholipid dephosphorylation"/>
    <property type="evidence" value="ECO:0007669"/>
    <property type="project" value="TreeGrafter"/>
</dbReference>
<dbReference type="GO" id="GO:0016020">
    <property type="term" value="C:membrane"/>
    <property type="evidence" value="ECO:0007669"/>
    <property type="project" value="UniProtKB-SubCell"/>
</dbReference>
<protein>
    <recommendedName>
        <fullName evidence="7">Phosphatidic acid phosphatase type 2/haloperoxidase domain-containing protein</fullName>
    </recommendedName>
</protein>
<dbReference type="PANTHER" id="PTHR10165">
    <property type="entry name" value="LIPID PHOSPHATE PHOSPHATASE"/>
    <property type="match status" value="1"/>
</dbReference>
<gene>
    <name evidence="8" type="ORF">A4U43_C01F32490</name>
</gene>
<dbReference type="Pfam" id="PF01569">
    <property type="entry name" value="PAP2"/>
    <property type="match status" value="1"/>
</dbReference>
<dbReference type="AlphaFoldDB" id="A0A5P1FWP3"/>
<reference evidence="9" key="1">
    <citation type="journal article" date="2017" name="Nat. Commun.">
        <title>The asparagus genome sheds light on the origin and evolution of a young Y chromosome.</title>
        <authorList>
            <person name="Harkess A."/>
            <person name="Zhou J."/>
            <person name="Xu C."/>
            <person name="Bowers J.E."/>
            <person name="Van der Hulst R."/>
            <person name="Ayyampalayam S."/>
            <person name="Mercati F."/>
            <person name="Riccardi P."/>
            <person name="McKain M.R."/>
            <person name="Kakrana A."/>
            <person name="Tang H."/>
            <person name="Ray J."/>
            <person name="Groenendijk J."/>
            <person name="Arikit S."/>
            <person name="Mathioni S.M."/>
            <person name="Nakano M."/>
            <person name="Shan H."/>
            <person name="Telgmann-Rauber A."/>
            <person name="Kanno A."/>
            <person name="Yue Z."/>
            <person name="Chen H."/>
            <person name="Li W."/>
            <person name="Chen Y."/>
            <person name="Xu X."/>
            <person name="Zhang Y."/>
            <person name="Luo S."/>
            <person name="Chen H."/>
            <person name="Gao J."/>
            <person name="Mao Z."/>
            <person name="Pires J.C."/>
            <person name="Luo M."/>
            <person name="Kudrna D."/>
            <person name="Wing R.A."/>
            <person name="Meyers B.C."/>
            <person name="Yi K."/>
            <person name="Kong H."/>
            <person name="Lavrijsen P."/>
            <person name="Sunseri F."/>
            <person name="Falavigna A."/>
            <person name="Ye Y."/>
            <person name="Leebens-Mack J.H."/>
            <person name="Chen G."/>
        </authorList>
    </citation>
    <scope>NUCLEOTIDE SEQUENCE [LARGE SCALE GENOMIC DNA]</scope>
    <source>
        <strain evidence="9">cv. DH0086</strain>
    </source>
</reference>
<evidence type="ECO:0000256" key="2">
    <source>
        <dbReference type="ARBA" id="ARBA00008816"/>
    </source>
</evidence>
<evidence type="ECO:0000256" key="5">
    <source>
        <dbReference type="ARBA" id="ARBA00023136"/>
    </source>
</evidence>
<accession>A0A5P1FWP3</accession>
<dbReference type="GO" id="GO:0008195">
    <property type="term" value="F:phosphatidate phosphatase activity"/>
    <property type="evidence" value="ECO:0007669"/>
    <property type="project" value="TreeGrafter"/>
</dbReference>
<evidence type="ECO:0000256" key="6">
    <source>
        <dbReference type="SAM" id="Phobius"/>
    </source>
</evidence>
<keyword evidence="9" id="KW-1185">Reference proteome</keyword>
<evidence type="ECO:0000256" key="1">
    <source>
        <dbReference type="ARBA" id="ARBA00004141"/>
    </source>
</evidence>
<keyword evidence="5 6" id="KW-0472">Membrane</keyword>
<name>A0A5P1FWP3_ASPOF</name>
<feature type="transmembrane region" description="Helical" evidence="6">
    <location>
        <begin position="26"/>
        <end position="45"/>
    </location>
</feature>
<evidence type="ECO:0000313" key="8">
    <source>
        <dbReference type="EMBL" id="ONK81749.1"/>
    </source>
</evidence>
<proteinExistence type="inferred from homology"/>
<feature type="transmembrane region" description="Helical" evidence="6">
    <location>
        <begin position="100"/>
        <end position="117"/>
    </location>
</feature>
<keyword evidence="4 6" id="KW-1133">Transmembrane helix</keyword>
<dbReference type="Proteomes" id="UP000243459">
    <property type="component" value="Chromosome 1"/>
</dbReference>
<evidence type="ECO:0000313" key="9">
    <source>
        <dbReference type="Proteomes" id="UP000243459"/>
    </source>
</evidence>
<comment type="subcellular location">
    <subcellularLocation>
        <location evidence="1">Membrane</location>
        <topology evidence="1">Multi-pass membrane protein</topology>
    </subcellularLocation>
</comment>